<accession>A0AAD6Y345</accession>
<feature type="region of interest" description="Disordered" evidence="1">
    <location>
        <begin position="109"/>
        <end position="175"/>
    </location>
</feature>
<comment type="caution">
    <text evidence="2">The sequence shown here is derived from an EMBL/GenBank/DDBJ whole genome shotgun (WGS) entry which is preliminary data.</text>
</comment>
<feature type="region of interest" description="Disordered" evidence="1">
    <location>
        <begin position="249"/>
        <end position="371"/>
    </location>
</feature>
<dbReference type="Proteomes" id="UP001219525">
    <property type="component" value="Unassembled WGS sequence"/>
</dbReference>
<dbReference type="EMBL" id="JARJCW010000100">
    <property type="protein sequence ID" value="KAJ7194236.1"/>
    <property type="molecule type" value="Genomic_DNA"/>
</dbReference>
<name>A0AAD6Y345_9AGAR</name>
<keyword evidence="3" id="KW-1185">Reference proteome</keyword>
<gene>
    <name evidence="2" type="ORF">GGX14DRAFT_476681</name>
</gene>
<feature type="compositionally biased region" description="Basic and acidic residues" evidence="1">
    <location>
        <begin position="261"/>
        <end position="272"/>
    </location>
</feature>
<protein>
    <submittedName>
        <fullName evidence="2">Uncharacterized protein</fullName>
    </submittedName>
</protein>
<feature type="region of interest" description="Disordered" evidence="1">
    <location>
        <begin position="1"/>
        <end position="28"/>
    </location>
</feature>
<evidence type="ECO:0000313" key="2">
    <source>
        <dbReference type="EMBL" id="KAJ7194236.1"/>
    </source>
</evidence>
<evidence type="ECO:0000313" key="3">
    <source>
        <dbReference type="Proteomes" id="UP001219525"/>
    </source>
</evidence>
<dbReference type="AlphaFoldDB" id="A0AAD6Y345"/>
<sequence length="452" mass="49704">MRGTQHTARTTPHLFDCAPPTSSQRPTTITRQPAFWPLDLEQCTGTRLKYRRHGKSLATRAETPCTSPPLPDDFDAITTRRCSRTTKTTTVEQTSSGLFDQLDAVTRATSTTPAAASTIVNFRRRRKKGGGDEWNPRRPQQSEDGAQDRGLRRTRGKDRIKSGMMHGNGHARTGPVAGQDYEIVEHQVLEEGPERTVSISRWREQVIQDTDSDDDMSIYYLNAEGCVQNGGGPVYLSPGVRRLGSILSIGRSDNLGGTSGRRGESSRSRRDVPVQASASLLRGTHSEQQQGPEGERAATSSGQAATSAVNKKSEMNLSHRPGSKKSATRSRPSSRRRTSTPRGSGTLIHQPDVSDSPPFRAKRSDNGSSISSIHFTPTVPIQTLEHVLVSCEPSLLHVAPILQRIGILRTEHLRAVGRLTEETRNKEVKEEVLKLGVTVVEWAILLDKLRSM</sequence>
<feature type="compositionally biased region" description="Low complexity" evidence="1">
    <location>
        <begin position="297"/>
        <end position="308"/>
    </location>
</feature>
<feature type="compositionally biased region" description="Basic and acidic residues" evidence="1">
    <location>
        <begin position="146"/>
        <end position="161"/>
    </location>
</feature>
<feature type="compositionally biased region" description="Polar residues" evidence="1">
    <location>
        <begin position="1"/>
        <end position="10"/>
    </location>
</feature>
<reference evidence="2" key="1">
    <citation type="submission" date="2023-03" db="EMBL/GenBank/DDBJ databases">
        <title>Massive genome expansion in bonnet fungi (Mycena s.s.) driven by repeated elements and novel gene families across ecological guilds.</title>
        <authorList>
            <consortium name="Lawrence Berkeley National Laboratory"/>
            <person name="Harder C.B."/>
            <person name="Miyauchi S."/>
            <person name="Viragh M."/>
            <person name="Kuo A."/>
            <person name="Thoen E."/>
            <person name="Andreopoulos B."/>
            <person name="Lu D."/>
            <person name="Skrede I."/>
            <person name="Drula E."/>
            <person name="Henrissat B."/>
            <person name="Morin E."/>
            <person name="Kohler A."/>
            <person name="Barry K."/>
            <person name="LaButti K."/>
            <person name="Morin E."/>
            <person name="Salamov A."/>
            <person name="Lipzen A."/>
            <person name="Mereny Z."/>
            <person name="Hegedus B."/>
            <person name="Baldrian P."/>
            <person name="Stursova M."/>
            <person name="Weitz H."/>
            <person name="Taylor A."/>
            <person name="Grigoriev I.V."/>
            <person name="Nagy L.G."/>
            <person name="Martin F."/>
            <person name="Kauserud H."/>
        </authorList>
    </citation>
    <scope>NUCLEOTIDE SEQUENCE</scope>
    <source>
        <strain evidence="2">9144</strain>
    </source>
</reference>
<feature type="compositionally biased region" description="Basic residues" evidence="1">
    <location>
        <begin position="321"/>
        <end position="339"/>
    </location>
</feature>
<feature type="compositionally biased region" description="Low complexity" evidence="1">
    <location>
        <begin position="109"/>
        <end position="118"/>
    </location>
</feature>
<organism evidence="2 3">
    <name type="scientific">Mycena pura</name>
    <dbReference type="NCBI Taxonomy" id="153505"/>
    <lineage>
        <taxon>Eukaryota</taxon>
        <taxon>Fungi</taxon>
        <taxon>Dikarya</taxon>
        <taxon>Basidiomycota</taxon>
        <taxon>Agaricomycotina</taxon>
        <taxon>Agaricomycetes</taxon>
        <taxon>Agaricomycetidae</taxon>
        <taxon>Agaricales</taxon>
        <taxon>Marasmiineae</taxon>
        <taxon>Mycenaceae</taxon>
        <taxon>Mycena</taxon>
    </lineage>
</organism>
<proteinExistence type="predicted"/>
<evidence type="ECO:0000256" key="1">
    <source>
        <dbReference type="SAM" id="MobiDB-lite"/>
    </source>
</evidence>